<keyword evidence="8" id="KW-1185">Reference proteome</keyword>
<feature type="region of interest" description="Disordered" evidence="6">
    <location>
        <begin position="103"/>
        <end position="146"/>
    </location>
</feature>
<evidence type="ECO:0000256" key="4">
    <source>
        <dbReference type="ARBA" id="ARBA00023163"/>
    </source>
</evidence>
<dbReference type="Pfam" id="PF00010">
    <property type="entry name" value="HLH"/>
    <property type="match status" value="1"/>
</dbReference>
<keyword evidence="2" id="KW-0805">Transcription regulation</keyword>
<evidence type="ECO:0000313" key="9">
    <source>
        <dbReference type="RefSeq" id="XP_036361591.1"/>
    </source>
</evidence>
<dbReference type="Gene3D" id="4.10.280.10">
    <property type="entry name" value="Helix-loop-helix DNA-binding domain"/>
    <property type="match status" value="1"/>
</dbReference>
<dbReference type="GO" id="GO:0046983">
    <property type="term" value="F:protein dimerization activity"/>
    <property type="evidence" value="ECO:0007669"/>
    <property type="project" value="InterPro"/>
</dbReference>
<dbReference type="GO" id="GO:0005634">
    <property type="term" value="C:nucleus"/>
    <property type="evidence" value="ECO:0007669"/>
    <property type="project" value="UniProtKB-SubCell"/>
</dbReference>
<feature type="region of interest" description="Disordered" evidence="6">
    <location>
        <begin position="328"/>
        <end position="353"/>
    </location>
</feature>
<keyword evidence="4" id="KW-0804">Transcription</keyword>
<keyword evidence="5" id="KW-0539">Nucleus</keyword>
<dbReference type="AlphaFoldDB" id="A0A7E6F181"/>
<dbReference type="KEGG" id="osn:115215836"/>
<dbReference type="InterPro" id="IPR052207">
    <property type="entry name" value="Max-like/E-box_TFs"/>
</dbReference>
<accession>A0A7E6F181</accession>
<evidence type="ECO:0000256" key="3">
    <source>
        <dbReference type="ARBA" id="ARBA00023125"/>
    </source>
</evidence>
<comment type="subcellular location">
    <subcellularLocation>
        <location evidence="1">Nucleus</location>
    </subcellularLocation>
</comment>
<evidence type="ECO:0000256" key="6">
    <source>
        <dbReference type="SAM" id="MobiDB-lite"/>
    </source>
</evidence>
<dbReference type="InterPro" id="IPR036638">
    <property type="entry name" value="HLH_DNA-bd_sf"/>
</dbReference>
<organism evidence="8 9">
    <name type="scientific">Octopus sinensis</name>
    <name type="common">East Asian common octopus</name>
    <dbReference type="NCBI Taxonomy" id="2607531"/>
    <lineage>
        <taxon>Eukaryota</taxon>
        <taxon>Metazoa</taxon>
        <taxon>Spiralia</taxon>
        <taxon>Lophotrochozoa</taxon>
        <taxon>Mollusca</taxon>
        <taxon>Cephalopoda</taxon>
        <taxon>Coleoidea</taxon>
        <taxon>Octopodiformes</taxon>
        <taxon>Octopoda</taxon>
        <taxon>Incirrata</taxon>
        <taxon>Octopodidae</taxon>
        <taxon>Octopus</taxon>
    </lineage>
</organism>
<reference evidence="9" key="1">
    <citation type="submission" date="2025-08" db="UniProtKB">
        <authorList>
            <consortium name="RefSeq"/>
        </authorList>
    </citation>
    <scope>IDENTIFICATION</scope>
</reference>
<evidence type="ECO:0000259" key="7">
    <source>
        <dbReference type="PROSITE" id="PS50888"/>
    </source>
</evidence>
<feature type="domain" description="BHLH" evidence="7">
    <location>
        <begin position="132"/>
        <end position="186"/>
    </location>
</feature>
<dbReference type="PANTHER" id="PTHR15741">
    <property type="entry name" value="BASIC HELIX-LOOP-HELIX ZIP TRANSCRIPTION FACTOR"/>
    <property type="match status" value="1"/>
</dbReference>
<name>A0A7E6F181_9MOLL</name>
<dbReference type="GO" id="GO:0000978">
    <property type="term" value="F:RNA polymerase II cis-regulatory region sequence-specific DNA binding"/>
    <property type="evidence" value="ECO:0007669"/>
    <property type="project" value="TreeGrafter"/>
</dbReference>
<proteinExistence type="predicted"/>
<sequence length="579" mass="63951">METNEEGSSTTSNEDEEEDFFSNITRFRESRSHRSLKSKVQNLVMTWLEAVSEEVLTEVALLGQIKRDNTMFTQYCNICNNCEVIVCSAQVPYNTSEKMILSNTDSLSSPTPSPEPKNGKKPGRQTNPLPRHKRVSHINAEHRRRNKIQRGFETLRQLVPALQENPSTKDSKASMLFKASEHCRQLQAESKAQRDEACALRQQLGALTDEIQKLQLQLPDSGVDRVSYPKTDLRNLFQEYVENRTKQNWKFWIFSFFIKPLFNSFNKMVVTKTTQSFLESLHCWQEEFLSLTNLRQGFLKAFRQISIKTSIMHDPEKLPEESQNGVSLLFASDDGSDSPVPAPSPSSLSSRVNHSGSLTSLSIDTTTPTTLSFPSSLSSSTSSLSPLSSSTCYTGSSASSTCSTSSSSSASSYNLVPPATLESSISPTPPLPDLPALTEPLNTLLFNGNIAAAAAAAAAAATCNTDPRTICNYSTASNNNNTALSAAQFNLDELPFLKKCLYNYNNNNNNNNSSNSSSQQQQQLSADLLYPLDSSFVTDGHSSADWEESTFLLMREHIEGCLPSLSPCPSLQPNVYDLI</sequence>
<dbReference type="InterPro" id="IPR011598">
    <property type="entry name" value="bHLH_dom"/>
</dbReference>
<dbReference type="SUPFAM" id="SSF47459">
    <property type="entry name" value="HLH, helix-loop-helix DNA-binding domain"/>
    <property type="match status" value="1"/>
</dbReference>
<dbReference type="CDD" id="cd11405">
    <property type="entry name" value="bHLHzip_MLXIP_like"/>
    <property type="match status" value="1"/>
</dbReference>
<evidence type="ECO:0000256" key="5">
    <source>
        <dbReference type="ARBA" id="ARBA00023242"/>
    </source>
</evidence>
<dbReference type="PROSITE" id="PS50888">
    <property type="entry name" value="BHLH"/>
    <property type="match status" value="1"/>
</dbReference>
<evidence type="ECO:0000256" key="1">
    <source>
        <dbReference type="ARBA" id="ARBA00004123"/>
    </source>
</evidence>
<dbReference type="PANTHER" id="PTHR15741:SF37">
    <property type="entry name" value="LD38259P"/>
    <property type="match status" value="1"/>
</dbReference>
<dbReference type="RefSeq" id="XP_036361591.1">
    <property type="nucleotide sequence ID" value="XM_036505698.1"/>
</dbReference>
<keyword evidence="3" id="KW-0238">DNA-binding</keyword>
<protein>
    <submittedName>
        <fullName evidence="9">Transcription activator MSS11</fullName>
    </submittedName>
</protein>
<evidence type="ECO:0000313" key="8">
    <source>
        <dbReference type="Proteomes" id="UP000515154"/>
    </source>
</evidence>
<dbReference type="GO" id="GO:0000981">
    <property type="term" value="F:DNA-binding transcription factor activity, RNA polymerase II-specific"/>
    <property type="evidence" value="ECO:0007669"/>
    <property type="project" value="TreeGrafter"/>
</dbReference>
<feature type="compositionally biased region" description="Basic residues" evidence="6">
    <location>
        <begin position="130"/>
        <end position="146"/>
    </location>
</feature>
<evidence type="ECO:0000256" key="2">
    <source>
        <dbReference type="ARBA" id="ARBA00023015"/>
    </source>
</evidence>
<dbReference type="Proteomes" id="UP000515154">
    <property type="component" value="Linkage group LG9"/>
</dbReference>
<dbReference type="SMART" id="SM00353">
    <property type="entry name" value="HLH"/>
    <property type="match status" value="1"/>
</dbReference>
<gene>
    <name evidence="9" type="primary">LOC115215836</name>
</gene>